<evidence type="ECO:0000313" key="2">
    <source>
        <dbReference type="Proteomes" id="UP000239663"/>
    </source>
</evidence>
<sequence length="225" mass="25975">MNKMIQGLVNRVVRIEISGKIYISGRLVKLGSDTLVLFDGKDYYYMPLVHIQKMKVDDNEKRDIEIPTDSPSITSEYDKDDISLRKVLTQAKGAFVEIYVTAGKPLHGYITSIMNNYFVFHSPIYKTMYIAIKHLKWLIPYTNSQPPYGLENQNFPVPAIHTSLARTFEVQIEKFKNHIVIFNVGESNYHIGKINNIEEQMVELQAARNQPIMINLHHIKTLHLV</sequence>
<organism evidence="1 2">
    <name type="scientific">Pradoshia eiseniae</name>
    <dbReference type="NCBI Taxonomy" id="2064768"/>
    <lineage>
        <taxon>Bacteria</taxon>
        <taxon>Bacillati</taxon>
        <taxon>Bacillota</taxon>
        <taxon>Bacilli</taxon>
        <taxon>Bacillales</taxon>
        <taxon>Bacillaceae</taxon>
        <taxon>Pradoshia</taxon>
    </lineage>
</organism>
<keyword evidence="2" id="KW-1185">Reference proteome</keyword>
<dbReference type="AlphaFoldDB" id="A0A2S7N4T2"/>
<proteinExistence type="predicted"/>
<dbReference type="OrthoDB" id="2716151at2"/>
<evidence type="ECO:0000313" key="1">
    <source>
        <dbReference type="EMBL" id="PQD97038.1"/>
    </source>
</evidence>
<protein>
    <submittedName>
        <fullName evidence="1">DUF2642 domain-containing protein</fullName>
    </submittedName>
</protein>
<reference evidence="1 2" key="1">
    <citation type="submission" date="2017-12" db="EMBL/GenBank/DDBJ databases">
        <title>Taxonomic description and draft genome of Pradoshia cofamensis Gen. nov., sp. nov., a thermotolerant bacillale isolated from anterior gut of earthworm Eisenia fetida.</title>
        <authorList>
            <person name="Saha T."/>
            <person name="Chakraborty R."/>
        </authorList>
    </citation>
    <scope>NUCLEOTIDE SEQUENCE [LARGE SCALE GENOMIC DNA]</scope>
    <source>
        <strain evidence="1 2">EAG3</strain>
    </source>
</reference>
<gene>
    <name evidence="1" type="ORF">CYL18_03960</name>
</gene>
<dbReference type="Proteomes" id="UP000239663">
    <property type="component" value="Unassembled WGS sequence"/>
</dbReference>
<comment type="caution">
    <text evidence="1">The sequence shown here is derived from an EMBL/GenBank/DDBJ whole genome shotgun (WGS) entry which is preliminary data.</text>
</comment>
<dbReference type="EMBL" id="PKOZ01000001">
    <property type="protein sequence ID" value="PQD97038.1"/>
    <property type="molecule type" value="Genomic_DNA"/>
</dbReference>
<dbReference type="RefSeq" id="WP_104848133.1">
    <property type="nucleotide sequence ID" value="NZ_PKOZ01000001.1"/>
</dbReference>
<accession>A0A2S7N4T2</accession>
<name>A0A2S7N4T2_9BACI</name>